<feature type="compositionally biased region" description="Polar residues" evidence="3">
    <location>
        <begin position="42"/>
        <end position="51"/>
    </location>
</feature>
<dbReference type="NCBIfam" id="TIGR01383">
    <property type="entry name" value="not_thiJ"/>
    <property type="match status" value="2"/>
</dbReference>
<evidence type="ECO:0000256" key="1">
    <source>
        <dbReference type="ARBA" id="ARBA00008542"/>
    </source>
</evidence>
<dbReference type="GO" id="GO:0005737">
    <property type="term" value="C:cytoplasm"/>
    <property type="evidence" value="ECO:0007669"/>
    <property type="project" value="UniProtKB-ARBA"/>
</dbReference>
<keyword evidence="2" id="KW-0677">Repeat</keyword>
<sequence length="474" mass="50735">MASLSSVLSFTAAKFRYPQKNSSMSSPLGTSVPSFSIPLMASGQQRTATPKRSTKATKTLSTTPSPTTLTSTPPAMDTSNATPLPPKKVLVPIGFGTEEMEAVIIVDVLRRAGAEVTVASVEPQLEIEASGGTKLVADTSIAACSNQIFDLVALPGGMPGSVRLRDCEILQKITRKQAEEKRLYGAICAAPAVTLLPWGLTRKKQTTCHPAFMDKLPTFWAVKSNIQVSGGLTTSRGPGTSFEFALCLVEQLYGESVASEVGELLMVCTAENESRKEEFNAVEWSVDHSPRVLIPIANGSEEIEVVTIADILRRAKVDVVVASVEKSAKILASRGTRIIADKLIRDAAESIYDLIILPGGNAGAERLNKSRILKKLLKEQKLAGRIYGAVRSSPEVLHRQGLLKDKKATAHPSVVSTLTDEIVNGTKVVIDGKLITGRGLATVTEFALAIISKLFGHARARSVAEGLVYQYPRS</sequence>
<dbReference type="Proteomes" id="UP000030645">
    <property type="component" value="Unassembled WGS sequence"/>
</dbReference>
<dbReference type="PANTHER" id="PTHR48094">
    <property type="entry name" value="PROTEIN/NUCLEIC ACID DEGLYCASE DJ-1-RELATED"/>
    <property type="match status" value="1"/>
</dbReference>
<dbReference type="InterPro" id="IPR006287">
    <property type="entry name" value="DJ-1"/>
</dbReference>
<comment type="similarity">
    <text evidence="1">Belongs to the peptidase C56 family.</text>
</comment>
<dbReference type="SUPFAM" id="SSF52317">
    <property type="entry name" value="Class I glutamine amidotransferase-like"/>
    <property type="match status" value="2"/>
</dbReference>
<dbReference type="InterPro" id="IPR002818">
    <property type="entry name" value="DJ-1/PfpI"/>
</dbReference>
<feature type="domain" description="DJ-1/PfpI" evidence="4">
    <location>
        <begin position="291"/>
        <end position="452"/>
    </location>
</feature>
<dbReference type="AlphaFoldDB" id="W9S8V8"/>
<evidence type="ECO:0000313" key="6">
    <source>
        <dbReference type="Proteomes" id="UP000030645"/>
    </source>
</evidence>
<reference evidence="6" key="1">
    <citation type="submission" date="2013-01" db="EMBL/GenBank/DDBJ databases">
        <title>Draft Genome Sequence of a Mulberry Tree, Morus notabilis C.K. Schneid.</title>
        <authorList>
            <person name="He N."/>
            <person name="Zhao S."/>
        </authorList>
    </citation>
    <scope>NUCLEOTIDE SEQUENCE</scope>
</reference>
<proteinExistence type="inferred from homology"/>
<dbReference type="EMBL" id="KE345811">
    <property type="protein sequence ID" value="EXC17331.1"/>
    <property type="molecule type" value="Genomic_DNA"/>
</dbReference>
<accession>W9S8V8</accession>
<dbReference type="InterPro" id="IPR050325">
    <property type="entry name" value="Prot/Nucl_acid_deglycase"/>
</dbReference>
<evidence type="ECO:0000259" key="4">
    <source>
        <dbReference type="Pfam" id="PF01965"/>
    </source>
</evidence>
<evidence type="ECO:0000313" key="5">
    <source>
        <dbReference type="EMBL" id="EXC17331.1"/>
    </source>
</evidence>
<dbReference type="eggNOG" id="KOG2764">
    <property type="taxonomic scope" value="Eukaryota"/>
</dbReference>
<dbReference type="FunFam" id="3.40.50.880:FF:000015">
    <property type="entry name" value="Protein DJ-1 homolog C"/>
    <property type="match status" value="2"/>
</dbReference>
<feature type="compositionally biased region" description="Low complexity" evidence="3">
    <location>
        <begin position="56"/>
        <end position="75"/>
    </location>
</feature>
<organism evidence="5 6">
    <name type="scientific">Morus notabilis</name>
    <dbReference type="NCBI Taxonomy" id="981085"/>
    <lineage>
        <taxon>Eukaryota</taxon>
        <taxon>Viridiplantae</taxon>
        <taxon>Streptophyta</taxon>
        <taxon>Embryophyta</taxon>
        <taxon>Tracheophyta</taxon>
        <taxon>Spermatophyta</taxon>
        <taxon>Magnoliopsida</taxon>
        <taxon>eudicotyledons</taxon>
        <taxon>Gunneridae</taxon>
        <taxon>Pentapetalae</taxon>
        <taxon>rosids</taxon>
        <taxon>fabids</taxon>
        <taxon>Rosales</taxon>
        <taxon>Moraceae</taxon>
        <taxon>Moreae</taxon>
        <taxon>Morus</taxon>
    </lineage>
</organism>
<evidence type="ECO:0000256" key="3">
    <source>
        <dbReference type="SAM" id="MobiDB-lite"/>
    </source>
</evidence>
<protein>
    <recommendedName>
        <fullName evidence="4">DJ-1/PfpI domain-containing protein</fullName>
    </recommendedName>
</protein>
<name>W9S8V8_9ROSA</name>
<dbReference type="CDD" id="cd03135">
    <property type="entry name" value="GATase1_DJ-1"/>
    <property type="match status" value="2"/>
</dbReference>
<dbReference type="PANTHER" id="PTHR48094:SF7">
    <property type="entry name" value="PROTEIN DJ-1 HOMOLOG C"/>
    <property type="match status" value="1"/>
</dbReference>
<dbReference type="GO" id="GO:1903189">
    <property type="term" value="P:glyoxal metabolic process"/>
    <property type="evidence" value="ECO:0007669"/>
    <property type="project" value="TreeGrafter"/>
</dbReference>
<keyword evidence="6" id="KW-1185">Reference proteome</keyword>
<dbReference type="Gene3D" id="3.40.50.880">
    <property type="match status" value="2"/>
</dbReference>
<dbReference type="OrthoDB" id="543156at2759"/>
<gene>
    <name evidence="5" type="ORF">L484_027520</name>
</gene>
<evidence type="ECO:0000256" key="2">
    <source>
        <dbReference type="ARBA" id="ARBA00022737"/>
    </source>
</evidence>
<dbReference type="Pfam" id="PF01965">
    <property type="entry name" value="DJ-1_PfpI"/>
    <property type="match status" value="2"/>
</dbReference>
<dbReference type="STRING" id="981085.W9S8V8"/>
<feature type="region of interest" description="Disordered" evidence="3">
    <location>
        <begin position="42"/>
        <end position="83"/>
    </location>
</feature>
<dbReference type="InterPro" id="IPR029062">
    <property type="entry name" value="Class_I_gatase-like"/>
</dbReference>
<feature type="domain" description="DJ-1/PfpI" evidence="4">
    <location>
        <begin position="87"/>
        <end position="251"/>
    </location>
</feature>
<dbReference type="KEGG" id="mnt:21410136"/>